<name>A0A819J9G9_9BILA</name>
<proteinExistence type="inferred from homology"/>
<dbReference type="GO" id="GO:0006633">
    <property type="term" value="P:fatty acid biosynthetic process"/>
    <property type="evidence" value="ECO:0007669"/>
    <property type="project" value="TreeGrafter"/>
</dbReference>
<dbReference type="InterPro" id="IPR002347">
    <property type="entry name" value="SDR_fam"/>
</dbReference>
<dbReference type="AlphaFoldDB" id="A0A819J9G9"/>
<dbReference type="Pfam" id="PF13561">
    <property type="entry name" value="adh_short_C2"/>
    <property type="match status" value="1"/>
</dbReference>
<comment type="similarity">
    <text evidence="2">Belongs to the short-chain dehydrogenases/reductases (SDR) family.</text>
</comment>
<dbReference type="Gene3D" id="3.40.50.720">
    <property type="entry name" value="NAD(P)-binding Rossmann-like Domain"/>
    <property type="match status" value="1"/>
</dbReference>
<dbReference type="Proteomes" id="UP000663844">
    <property type="component" value="Unassembled WGS sequence"/>
</dbReference>
<dbReference type="SUPFAM" id="SSF51735">
    <property type="entry name" value="NAD(P)-binding Rossmann-fold domains"/>
    <property type="match status" value="1"/>
</dbReference>
<dbReference type="FunFam" id="3.40.50.720:FF:000084">
    <property type="entry name" value="Short-chain dehydrogenase reductase"/>
    <property type="match status" value="1"/>
</dbReference>
<dbReference type="InterPro" id="IPR020904">
    <property type="entry name" value="Sc_DH/Rdtase_CS"/>
</dbReference>
<evidence type="ECO:0000256" key="2">
    <source>
        <dbReference type="ARBA" id="ARBA00006484"/>
    </source>
</evidence>
<gene>
    <name evidence="4" type="ORF">OXD698_LOCUS25268</name>
</gene>
<evidence type="ECO:0000256" key="1">
    <source>
        <dbReference type="ARBA" id="ARBA00005194"/>
    </source>
</evidence>
<dbReference type="PRINTS" id="PR00081">
    <property type="entry name" value="GDHRDH"/>
</dbReference>
<dbReference type="PROSITE" id="PS00061">
    <property type="entry name" value="ADH_SHORT"/>
    <property type="match status" value="1"/>
</dbReference>
<dbReference type="PANTHER" id="PTHR42760:SF121">
    <property type="entry name" value="3-OXOACYL-(ACYL-CARRIER-PROTEIN) REDUCTASE"/>
    <property type="match status" value="1"/>
</dbReference>
<reference evidence="4" key="1">
    <citation type="submission" date="2021-02" db="EMBL/GenBank/DDBJ databases">
        <authorList>
            <person name="Nowell W R."/>
        </authorList>
    </citation>
    <scope>NUCLEOTIDE SEQUENCE</scope>
</reference>
<comment type="caution">
    <text evidence="4">The sequence shown here is derived from an EMBL/GenBank/DDBJ whole genome shotgun (WGS) entry which is preliminary data.</text>
</comment>
<organism evidence="4 5">
    <name type="scientific">Adineta steineri</name>
    <dbReference type="NCBI Taxonomy" id="433720"/>
    <lineage>
        <taxon>Eukaryota</taxon>
        <taxon>Metazoa</taxon>
        <taxon>Spiralia</taxon>
        <taxon>Gnathifera</taxon>
        <taxon>Rotifera</taxon>
        <taxon>Eurotatoria</taxon>
        <taxon>Bdelloidea</taxon>
        <taxon>Adinetida</taxon>
        <taxon>Adinetidae</taxon>
        <taxon>Adineta</taxon>
    </lineage>
</organism>
<evidence type="ECO:0000313" key="4">
    <source>
        <dbReference type="EMBL" id="CAF3925500.1"/>
    </source>
</evidence>
<dbReference type="NCBIfam" id="NF005559">
    <property type="entry name" value="PRK07231.1"/>
    <property type="match status" value="1"/>
</dbReference>
<dbReference type="EMBL" id="CAJOAZ010002402">
    <property type="protein sequence ID" value="CAF3925500.1"/>
    <property type="molecule type" value="Genomic_DNA"/>
</dbReference>
<protein>
    <submittedName>
        <fullName evidence="4">Uncharacterized protein</fullName>
    </submittedName>
</protein>
<accession>A0A819J9G9</accession>
<dbReference type="PRINTS" id="PR00080">
    <property type="entry name" value="SDRFAMILY"/>
</dbReference>
<feature type="non-terminal residue" evidence="4">
    <location>
        <position position="1"/>
    </location>
</feature>
<evidence type="ECO:0000313" key="5">
    <source>
        <dbReference type="Proteomes" id="UP000663844"/>
    </source>
</evidence>
<keyword evidence="3" id="KW-0560">Oxidoreductase</keyword>
<comment type="pathway">
    <text evidence="1">Lipid metabolism; fatty acid biosynthesis.</text>
</comment>
<dbReference type="PANTHER" id="PTHR42760">
    <property type="entry name" value="SHORT-CHAIN DEHYDROGENASES/REDUCTASES FAMILY MEMBER"/>
    <property type="match status" value="1"/>
</dbReference>
<sequence length="403" mass="43582">PSNTIYIRKPLYALVEINTSQVETSLNGLRPKLIPIPLIKKQFAVSVKQLFGRQFERLAGGKKVPQLIQVTRTQLPIVPAYAITTYKAQGLTMNKIVVDLQVPSGTSQVASLYVPLSRVKIGGDVAILRPFDKSILQVRPSLAQDAELKRLVTGAARGMGRAIALRLARDGLNVAVNDINENSVGLHDTRKEIEKFGRKSLAIIADVSNEKEVETMIKNTAKELGSLNVMVANAGICPVKPLIELSADDWDKVMGVNLRGVFLCYKEAAKVMIAQGNGGKIIGACSVAGYMAAPMATHYCASKWGVRGLTQSAAVELAPYKITVNAYCPGVVDTQMVNSCSEQFAAHNKVSKEDIYNSFLQKIPLGRLAKPDDIANFVSYLASENSNYITGQSIIVDGGFSLS</sequence>
<dbReference type="GO" id="GO:0048038">
    <property type="term" value="F:quinone binding"/>
    <property type="evidence" value="ECO:0007669"/>
    <property type="project" value="TreeGrafter"/>
</dbReference>
<evidence type="ECO:0000256" key="3">
    <source>
        <dbReference type="ARBA" id="ARBA00023002"/>
    </source>
</evidence>
<dbReference type="GO" id="GO:0016616">
    <property type="term" value="F:oxidoreductase activity, acting on the CH-OH group of donors, NAD or NADP as acceptor"/>
    <property type="evidence" value="ECO:0007669"/>
    <property type="project" value="TreeGrafter"/>
</dbReference>
<dbReference type="InterPro" id="IPR036291">
    <property type="entry name" value="NAD(P)-bd_dom_sf"/>
</dbReference>
<dbReference type="CDD" id="cd18809">
    <property type="entry name" value="SF1_C_RecD"/>
    <property type="match status" value="1"/>
</dbReference>